<feature type="compositionally biased region" description="Polar residues" evidence="1">
    <location>
        <begin position="90"/>
        <end position="105"/>
    </location>
</feature>
<feature type="region of interest" description="Disordered" evidence="1">
    <location>
        <begin position="85"/>
        <end position="105"/>
    </location>
</feature>
<dbReference type="SMART" id="SM00271">
    <property type="entry name" value="DnaJ"/>
    <property type="match status" value="1"/>
</dbReference>
<evidence type="ECO:0000259" key="2">
    <source>
        <dbReference type="PROSITE" id="PS50076"/>
    </source>
</evidence>
<dbReference type="SUPFAM" id="SSF46565">
    <property type="entry name" value="Chaperone J-domain"/>
    <property type="match status" value="1"/>
</dbReference>
<dbReference type="Gene3D" id="1.10.287.110">
    <property type="entry name" value="DnaJ domain"/>
    <property type="match status" value="1"/>
</dbReference>
<evidence type="ECO:0000256" key="1">
    <source>
        <dbReference type="SAM" id="MobiDB-lite"/>
    </source>
</evidence>
<evidence type="ECO:0000313" key="4">
    <source>
        <dbReference type="Proteomes" id="UP000004061"/>
    </source>
</evidence>
<name>B5W3Y3_LIMMA</name>
<keyword evidence="3" id="KW-0346">Stress response</keyword>
<comment type="caution">
    <text evidence="3">The sequence shown here is derived from an EMBL/GenBank/DDBJ whole genome shotgun (WGS) entry which is preliminary data.</text>
</comment>
<dbReference type="InterPro" id="IPR001623">
    <property type="entry name" value="DnaJ_domain"/>
</dbReference>
<dbReference type="InterPro" id="IPR050817">
    <property type="entry name" value="DjlA_DnaK_co-chaperone"/>
</dbReference>
<dbReference type="InterPro" id="IPR036869">
    <property type="entry name" value="J_dom_sf"/>
</dbReference>
<dbReference type="Proteomes" id="UP000004061">
    <property type="component" value="Unassembled WGS sequence"/>
</dbReference>
<keyword evidence="4" id="KW-1185">Reference proteome</keyword>
<dbReference type="EMBL" id="ABYK01000028">
    <property type="protein sequence ID" value="EDZ93706.1"/>
    <property type="molecule type" value="Genomic_DNA"/>
</dbReference>
<gene>
    <name evidence="3" type="ORF">AmaxDRAFT_3481</name>
</gene>
<dbReference type="CDD" id="cd06257">
    <property type="entry name" value="DnaJ"/>
    <property type="match status" value="1"/>
</dbReference>
<sequence>MGSKFARDLSGNMNNQDLHKHLAVLELEPGASLEEIKASYKELVQIWHPDRFDSNSNLQQRAHLQLQRINESYEILKDYCEHNEYRTPEDSSQNARQKTESQRSTSNILKRVINILNEVPGMTPAHHRDFNRAIPRFKLGDGSVVKTWKNPVGVDHVFIADKNGNMIFGGFVGWIHSNALQEAIDEIHKDFT</sequence>
<dbReference type="PROSITE" id="PS50076">
    <property type="entry name" value="DNAJ_2"/>
    <property type="match status" value="1"/>
</dbReference>
<dbReference type="AlphaFoldDB" id="B5W3Y3"/>
<evidence type="ECO:0000313" key="3">
    <source>
        <dbReference type="EMBL" id="EDZ93706.1"/>
    </source>
</evidence>
<dbReference type="Pfam" id="PF00226">
    <property type="entry name" value="DnaJ"/>
    <property type="match status" value="1"/>
</dbReference>
<dbReference type="PRINTS" id="PR00625">
    <property type="entry name" value="JDOMAIN"/>
</dbReference>
<proteinExistence type="predicted"/>
<dbReference type="PANTHER" id="PTHR24074">
    <property type="entry name" value="CO-CHAPERONE PROTEIN DJLA"/>
    <property type="match status" value="1"/>
</dbReference>
<organism evidence="3 4">
    <name type="scientific">Limnospira maxima CS-328</name>
    <dbReference type="NCBI Taxonomy" id="513049"/>
    <lineage>
        <taxon>Bacteria</taxon>
        <taxon>Bacillati</taxon>
        <taxon>Cyanobacteriota</taxon>
        <taxon>Cyanophyceae</taxon>
        <taxon>Oscillatoriophycideae</taxon>
        <taxon>Oscillatoriales</taxon>
        <taxon>Sirenicapillariaceae</taxon>
        <taxon>Limnospira</taxon>
    </lineage>
</organism>
<accession>B5W3Y3</accession>
<reference evidence="3 4" key="1">
    <citation type="journal article" date="2011" name="Appl. Environ. Microbiol.">
        <title>Contribution of a Sodium Ion Gradient to Energy Conservation during Fermentation in the Cyanobacterium Arthrospira (Spirulina) maxima CS-328.</title>
        <authorList>
            <person name="Carrieri D."/>
            <person name="Ananyev G."/>
            <person name="Lenz O."/>
            <person name="Bryant D.A."/>
            <person name="Dismukes G.C."/>
        </authorList>
    </citation>
    <scope>NUCLEOTIDE SEQUENCE [LARGE SCALE GENOMIC DNA]</scope>
    <source>
        <strain evidence="3 4">CS-328</strain>
    </source>
</reference>
<feature type="domain" description="J" evidence="2">
    <location>
        <begin position="20"/>
        <end position="93"/>
    </location>
</feature>
<protein>
    <submittedName>
        <fullName evidence="3">Heat shock protein DnaJ domain protein</fullName>
    </submittedName>
</protein>